<comment type="caution">
    <text evidence="2">The sequence shown here is derived from an EMBL/GenBank/DDBJ whole genome shotgun (WGS) entry which is preliminary data.</text>
</comment>
<feature type="region of interest" description="Disordered" evidence="1">
    <location>
        <begin position="91"/>
        <end position="124"/>
    </location>
</feature>
<keyword evidence="3" id="KW-1185">Reference proteome</keyword>
<evidence type="ECO:0000313" key="2">
    <source>
        <dbReference type="EMBL" id="KAF9502835.1"/>
    </source>
</evidence>
<gene>
    <name evidence="2" type="ORF">BS47DRAFT_1386562</name>
</gene>
<dbReference type="AlphaFoldDB" id="A0A9P6AAW8"/>
<name>A0A9P6AAW8_9AGAM</name>
<evidence type="ECO:0000256" key="1">
    <source>
        <dbReference type="SAM" id="MobiDB-lite"/>
    </source>
</evidence>
<proteinExistence type="predicted"/>
<sequence length="168" mass="18660">MSCVQGGGKRNKVGLGELKSMLYGNQRNGGSWVLKRNIHSRVLSLQQRHFSGCVALLDSQGETWQHAQPPKIPPLTIRNIHANNQIRRYTPASADTSTLRYPPDKQTDSQGETWQHAQPPKIPPSTIRNIHANNQIRHHTCFGSYAVYDNAKRAAPAALLALPYTSTS</sequence>
<reference evidence="2" key="1">
    <citation type="journal article" date="2020" name="Nat. Commun.">
        <title>Large-scale genome sequencing of mycorrhizal fungi provides insights into the early evolution of symbiotic traits.</title>
        <authorList>
            <person name="Miyauchi S."/>
            <person name="Kiss E."/>
            <person name="Kuo A."/>
            <person name="Drula E."/>
            <person name="Kohler A."/>
            <person name="Sanchez-Garcia M."/>
            <person name="Morin E."/>
            <person name="Andreopoulos B."/>
            <person name="Barry K.W."/>
            <person name="Bonito G."/>
            <person name="Buee M."/>
            <person name="Carver A."/>
            <person name="Chen C."/>
            <person name="Cichocki N."/>
            <person name="Clum A."/>
            <person name="Culley D."/>
            <person name="Crous P.W."/>
            <person name="Fauchery L."/>
            <person name="Girlanda M."/>
            <person name="Hayes R.D."/>
            <person name="Keri Z."/>
            <person name="LaButti K."/>
            <person name="Lipzen A."/>
            <person name="Lombard V."/>
            <person name="Magnuson J."/>
            <person name="Maillard F."/>
            <person name="Murat C."/>
            <person name="Nolan M."/>
            <person name="Ohm R.A."/>
            <person name="Pangilinan J."/>
            <person name="Pereira M.F."/>
            <person name="Perotto S."/>
            <person name="Peter M."/>
            <person name="Pfister S."/>
            <person name="Riley R."/>
            <person name="Sitrit Y."/>
            <person name="Stielow J.B."/>
            <person name="Szollosi G."/>
            <person name="Zifcakova L."/>
            <person name="Stursova M."/>
            <person name="Spatafora J.W."/>
            <person name="Tedersoo L."/>
            <person name="Vaario L.M."/>
            <person name="Yamada A."/>
            <person name="Yan M."/>
            <person name="Wang P."/>
            <person name="Xu J."/>
            <person name="Bruns T."/>
            <person name="Baldrian P."/>
            <person name="Vilgalys R."/>
            <person name="Dunand C."/>
            <person name="Henrissat B."/>
            <person name="Grigoriev I.V."/>
            <person name="Hibbett D."/>
            <person name="Nagy L.G."/>
            <person name="Martin F.M."/>
        </authorList>
    </citation>
    <scope>NUCLEOTIDE SEQUENCE</scope>
    <source>
        <strain evidence="2">UP504</strain>
    </source>
</reference>
<dbReference type="Proteomes" id="UP000886523">
    <property type="component" value="Unassembled WGS sequence"/>
</dbReference>
<dbReference type="EMBL" id="MU129575">
    <property type="protein sequence ID" value="KAF9502835.1"/>
    <property type="molecule type" value="Genomic_DNA"/>
</dbReference>
<protein>
    <submittedName>
        <fullName evidence="2">Uncharacterized protein</fullName>
    </submittedName>
</protein>
<accession>A0A9P6AAW8</accession>
<feature type="non-terminal residue" evidence="2">
    <location>
        <position position="1"/>
    </location>
</feature>
<evidence type="ECO:0000313" key="3">
    <source>
        <dbReference type="Proteomes" id="UP000886523"/>
    </source>
</evidence>
<organism evidence="2 3">
    <name type="scientific">Hydnum rufescens UP504</name>
    <dbReference type="NCBI Taxonomy" id="1448309"/>
    <lineage>
        <taxon>Eukaryota</taxon>
        <taxon>Fungi</taxon>
        <taxon>Dikarya</taxon>
        <taxon>Basidiomycota</taxon>
        <taxon>Agaricomycotina</taxon>
        <taxon>Agaricomycetes</taxon>
        <taxon>Cantharellales</taxon>
        <taxon>Hydnaceae</taxon>
        <taxon>Hydnum</taxon>
    </lineage>
</organism>